<feature type="transmembrane region" description="Helical" evidence="7">
    <location>
        <begin position="306"/>
        <end position="329"/>
    </location>
</feature>
<evidence type="ECO:0000313" key="8">
    <source>
        <dbReference type="EMBL" id="SBW02814.1"/>
    </source>
</evidence>
<protein>
    <recommendedName>
        <fullName evidence="9">Xanthine/uracil/vitamin C permease</fullName>
    </recommendedName>
</protein>
<dbReference type="InterPro" id="IPR006043">
    <property type="entry name" value="NCS2"/>
</dbReference>
<feature type="transmembrane region" description="Helical" evidence="7">
    <location>
        <begin position="155"/>
        <end position="176"/>
    </location>
</feature>
<evidence type="ECO:0000256" key="6">
    <source>
        <dbReference type="ARBA" id="ARBA00023136"/>
    </source>
</evidence>
<feature type="transmembrane region" description="Helical" evidence="7">
    <location>
        <begin position="396"/>
        <end position="416"/>
    </location>
</feature>
<organism evidence="8">
    <name type="scientific">uncultured delta proteobacterium</name>
    <dbReference type="NCBI Taxonomy" id="34034"/>
    <lineage>
        <taxon>Bacteria</taxon>
        <taxon>Deltaproteobacteria</taxon>
        <taxon>environmental samples</taxon>
    </lineage>
</organism>
<feature type="transmembrane region" description="Helical" evidence="7">
    <location>
        <begin position="48"/>
        <end position="68"/>
    </location>
</feature>
<dbReference type="AlphaFoldDB" id="A0A212JTN4"/>
<keyword evidence="5 7" id="KW-1133">Transmembrane helix</keyword>
<evidence type="ECO:0000256" key="5">
    <source>
        <dbReference type="ARBA" id="ARBA00022989"/>
    </source>
</evidence>
<accession>A0A212JTN4</accession>
<gene>
    <name evidence="8" type="ORF">KL86DPRO_20037</name>
</gene>
<evidence type="ECO:0008006" key="9">
    <source>
        <dbReference type="Google" id="ProtNLM"/>
    </source>
</evidence>
<feature type="transmembrane region" description="Helical" evidence="7">
    <location>
        <begin position="183"/>
        <end position="204"/>
    </location>
</feature>
<dbReference type="GO" id="GO:0005886">
    <property type="term" value="C:plasma membrane"/>
    <property type="evidence" value="ECO:0007669"/>
    <property type="project" value="TreeGrafter"/>
</dbReference>
<feature type="transmembrane region" description="Helical" evidence="7">
    <location>
        <begin position="336"/>
        <end position="356"/>
    </location>
</feature>
<feature type="transmembrane region" description="Helical" evidence="7">
    <location>
        <begin position="100"/>
        <end position="120"/>
    </location>
</feature>
<feature type="transmembrane region" description="Helical" evidence="7">
    <location>
        <begin position="127"/>
        <end position="149"/>
    </location>
</feature>
<dbReference type="EMBL" id="FLUQ01000002">
    <property type="protein sequence ID" value="SBW02814.1"/>
    <property type="molecule type" value="Genomic_DNA"/>
</dbReference>
<keyword evidence="6 7" id="KW-0472">Membrane</keyword>
<feature type="transmembrane region" description="Helical" evidence="7">
    <location>
        <begin position="12"/>
        <end position="36"/>
    </location>
</feature>
<keyword evidence="3" id="KW-0813">Transport</keyword>
<reference evidence="8" key="1">
    <citation type="submission" date="2016-04" db="EMBL/GenBank/DDBJ databases">
        <authorList>
            <person name="Evans L.H."/>
            <person name="Alamgir A."/>
            <person name="Owens N."/>
            <person name="Weber N.D."/>
            <person name="Virtaneva K."/>
            <person name="Barbian K."/>
            <person name="Babar A."/>
            <person name="Rosenke K."/>
        </authorList>
    </citation>
    <scope>NUCLEOTIDE SEQUENCE</scope>
    <source>
        <strain evidence="8">86</strain>
    </source>
</reference>
<evidence type="ECO:0000256" key="3">
    <source>
        <dbReference type="ARBA" id="ARBA00022448"/>
    </source>
</evidence>
<keyword evidence="4 7" id="KW-0812">Transmembrane</keyword>
<dbReference type="PANTHER" id="PTHR42810:SF1">
    <property type="entry name" value="PURINE PERMEASE YWDJ-RELATED"/>
    <property type="match status" value="1"/>
</dbReference>
<sequence length="422" mass="43913">MRYGLNDFPPPLAFFLYGVQWWIVTLPSVVILGAVVTRLHFTDVAAQVWYLQKLLAVLGTATVVQVLIGHRLPLVIGPASTLLVGILASIAVGVDALYTAIFLGGILLAVAGFSGMLAYVRVFFTPRIVAVVLVLIAFTLSPTILRLIGEGAGGGIFPFCFAFVTVFALLCINDILKGVFKSLTVLIGLIGGTLAFCFFRGVPAGFSAPLGSTAAFSWTISPEFHPGTLLAFVFCFLALTVNELGSIEAVGQMLNADGMDSRTRRGVGFAGLANAVSGGLGVIGPVDFSLSAGLITATGCASRFALIPAGAGLALCAFFPKFVMILGAIPGPVMGALLLYLMAAQLASGLIMLAAGKGVTDFTSGMTVGLPLMVGIIISFAPASIFNAFPEMLRPVIGNGFVMGTLAVIILEHGIFRKRQTA</sequence>
<comment type="similarity">
    <text evidence="2">Belongs to the nucleobase:cation symporter-2 (NCS2) (TC 2.A.40) family.</text>
</comment>
<dbReference type="NCBIfam" id="NF037981">
    <property type="entry name" value="NCS2_1"/>
    <property type="match status" value="1"/>
</dbReference>
<dbReference type="PANTHER" id="PTHR42810">
    <property type="entry name" value="PURINE PERMEASE C1399.01C-RELATED"/>
    <property type="match status" value="1"/>
</dbReference>
<name>A0A212JTN4_9DELT</name>
<comment type="subcellular location">
    <subcellularLocation>
        <location evidence="1">Membrane</location>
        <topology evidence="1">Multi-pass membrane protein</topology>
    </subcellularLocation>
</comment>
<proteinExistence type="inferred from homology"/>
<feature type="transmembrane region" description="Helical" evidence="7">
    <location>
        <begin position="266"/>
        <end position="286"/>
    </location>
</feature>
<feature type="transmembrane region" description="Helical" evidence="7">
    <location>
        <begin position="75"/>
        <end position="94"/>
    </location>
</feature>
<evidence type="ECO:0000256" key="2">
    <source>
        <dbReference type="ARBA" id="ARBA00008821"/>
    </source>
</evidence>
<dbReference type="Pfam" id="PF00860">
    <property type="entry name" value="Xan_ur_permease"/>
    <property type="match status" value="1"/>
</dbReference>
<evidence type="ECO:0000256" key="7">
    <source>
        <dbReference type="SAM" id="Phobius"/>
    </source>
</evidence>
<feature type="transmembrane region" description="Helical" evidence="7">
    <location>
        <begin position="368"/>
        <end position="389"/>
    </location>
</feature>
<dbReference type="GO" id="GO:0042907">
    <property type="term" value="F:xanthine transmembrane transporter activity"/>
    <property type="evidence" value="ECO:0007669"/>
    <property type="project" value="TreeGrafter"/>
</dbReference>
<evidence type="ECO:0000256" key="4">
    <source>
        <dbReference type="ARBA" id="ARBA00022692"/>
    </source>
</evidence>
<feature type="transmembrane region" description="Helical" evidence="7">
    <location>
        <begin position="224"/>
        <end position="245"/>
    </location>
</feature>
<evidence type="ECO:0000256" key="1">
    <source>
        <dbReference type="ARBA" id="ARBA00004141"/>
    </source>
</evidence>